<evidence type="ECO:0000259" key="1">
    <source>
        <dbReference type="PROSITE" id="PS50404"/>
    </source>
</evidence>
<gene>
    <name evidence="3" type="ORF">SAMN06297468_0222</name>
</gene>
<dbReference type="CDD" id="cd03196">
    <property type="entry name" value="GST_C_5"/>
    <property type="match status" value="1"/>
</dbReference>
<dbReference type="RefSeq" id="WP_086436204.1">
    <property type="nucleotide sequence ID" value="NZ_FXWG01000001.1"/>
</dbReference>
<dbReference type="InterPro" id="IPR050983">
    <property type="entry name" value="GST_Omega/HSP26"/>
</dbReference>
<evidence type="ECO:0000313" key="4">
    <source>
        <dbReference type="Proteomes" id="UP000194420"/>
    </source>
</evidence>
<dbReference type="Pfam" id="PF00043">
    <property type="entry name" value="GST_C"/>
    <property type="match status" value="1"/>
</dbReference>
<dbReference type="GO" id="GO:0016740">
    <property type="term" value="F:transferase activity"/>
    <property type="evidence" value="ECO:0007669"/>
    <property type="project" value="UniProtKB-KW"/>
</dbReference>
<dbReference type="InterPro" id="IPR004046">
    <property type="entry name" value="GST_C"/>
</dbReference>
<protein>
    <submittedName>
        <fullName evidence="3">Glutathione S-transferase</fullName>
    </submittedName>
</protein>
<dbReference type="Proteomes" id="UP000194420">
    <property type="component" value="Unassembled WGS sequence"/>
</dbReference>
<proteinExistence type="predicted"/>
<dbReference type="SUPFAM" id="SSF47616">
    <property type="entry name" value="GST C-terminal domain-like"/>
    <property type="match status" value="1"/>
</dbReference>
<dbReference type="InterPro" id="IPR036249">
    <property type="entry name" value="Thioredoxin-like_sf"/>
</dbReference>
<dbReference type="CDD" id="cd03060">
    <property type="entry name" value="GST_N_Omega_like"/>
    <property type="match status" value="1"/>
</dbReference>
<feature type="domain" description="GST N-terminal" evidence="1">
    <location>
        <begin position="3"/>
        <end position="82"/>
    </location>
</feature>
<dbReference type="SFLD" id="SFLDS00019">
    <property type="entry name" value="Glutathione_Transferase_(cytos"/>
    <property type="match status" value="1"/>
</dbReference>
<dbReference type="AlphaFoldDB" id="A0A1Y6E8U6"/>
<organism evidence="3 4">
    <name type="scientific">Altererythrobacter xiamenensis</name>
    <dbReference type="NCBI Taxonomy" id="1316679"/>
    <lineage>
        <taxon>Bacteria</taxon>
        <taxon>Pseudomonadati</taxon>
        <taxon>Pseudomonadota</taxon>
        <taxon>Alphaproteobacteria</taxon>
        <taxon>Sphingomonadales</taxon>
        <taxon>Erythrobacteraceae</taxon>
        <taxon>Altererythrobacter</taxon>
    </lineage>
</organism>
<name>A0A1Y6E8U6_9SPHN</name>
<dbReference type="Gene3D" id="3.40.30.10">
    <property type="entry name" value="Glutaredoxin"/>
    <property type="match status" value="1"/>
</dbReference>
<dbReference type="PROSITE" id="PS50405">
    <property type="entry name" value="GST_CTER"/>
    <property type="match status" value="1"/>
</dbReference>
<sequence>MTALPILYSFRRCPYAMRARMALWISGTTCELREVKLSDKPDELREVSEKATVPVLVLPDETVIDESIDIMRWALTQSDPENWLSGDTEALLARIDGPFKHHLDRYKYHTRYEDCDPAVHRAAALEILHILEERLADKPQLCGETRTLADIASFPFIRQFANHDREYFDGQDLPQVQRWLKGHLESELFKSIMAKHDVWKAGDEPVVFGPAG</sequence>
<dbReference type="Gene3D" id="1.20.1050.10">
    <property type="match status" value="1"/>
</dbReference>
<keyword evidence="3" id="KW-0808">Transferase</keyword>
<dbReference type="InterPro" id="IPR036282">
    <property type="entry name" value="Glutathione-S-Trfase_C_sf"/>
</dbReference>
<dbReference type="InterPro" id="IPR004045">
    <property type="entry name" value="Glutathione_S-Trfase_N"/>
</dbReference>
<reference evidence="4" key="1">
    <citation type="submission" date="2017-04" db="EMBL/GenBank/DDBJ databases">
        <authorList>
            <person name="Varghese N."/>
            <person name="Submissions S."/>
        </authorList>
    </citation>
    <scope>NUCLEOTIDE SEQUENCE [LARGE SCALE GENOMIC DNA]</scope>
</reference>
<evidence type="ECO:0000259" key="2">
    <source>
        <dbReference type="PROSITE" id="PS50405"/>
    </source>
</evidence>
<dbReference type="Pfam" id="PF13417">
    <property type="entry name" value="GST_N_3"/>
    <property type="match status" value="1"/>
</dbReference>
<dbReference type="PANTHER" id="PTHR43968">
    <property type="match status" value="1"/>
</dbReference>
<accession>A0A1Y6E8U6</accession>
<feature type="domain" description="GST C-terminal" evidence="2">
    <location>
        <begin position="46"/>
        <end position="201"/>
    </location>
</feature>
<dbReference type="InterPro" id="IPR010987">
    <property type="entry name" value="Glutathione-S-Trfase_C-like"/>
</dbReference>
<dbReference type="PANTHER" id="PTHR43968:SF6">
    <property type="entry name" value="GLUTATHIONE S-TRANSFERASE OMEGA"/>
    <property type="match status" value="1"/>
</dbReference>
<keyword evidence="4" id="KW-1185">Reference proteome</keyword>
<evidence type="ECO:0000313" key="3">
    <source>
        <dbReference type="EMBL" id="SMQ59016.1"/>
    </source>
</evidence>
<dbReference type="SUPFAM" id="SSF52833">
    <property type="entry name" value="Thioredoxin-like"/>
    <property type="match status" value="1"/>
</dbReference>
<dbReference type="InterPro" id="IPR040079">
    <property type="entry name" value="Glutathione_S-Trfase"/>
</dbReference>
<dbReference type="OrthoDB" id="9813092at2"/>
<dbReference type="PROSITE" id="PS50404">
    <property type="entry name" value="GST_NTER"/>
    <property type="match status" value="1"/>
</dbReference>
<dbReference type="GO" id="GO:0005737">
    <property type="term" value="C:cytoplasm"/>
    <property type="evidence" value="ECO:0007669"/>
    <property type="project" value="TreeGrafter"/>
</dbReference>
<dbReference type="EMBL" id="FXWG01000001">
    <property type="protein sequence ID" value="SMQ59016.1"/>
    <property type="molecule type" value="Genomic_DNA"/>
</dbReference>